<evidence type="ECO:0000313" key="1">
    <source>
        <dbReference type="EMBL" id="MFC0708947.1"/>
    </source>
</evidence>
<dbReference type="RefSeq" id="WP_376943391.1">
    <property type="nucleotide sequence ID" value="NZ_CP171449.1"/>
</dbReference>
<dbReference type="Proteomes" id="UP001589891">
    <property type="component" value="Unassembled WGS sequence"/>
</dbReference>
<evidence type="ECO:0008006" key="3">
    <source>
        <dbReference type="Google" id="ProtNLM"/>
    </source>
</evidence>
<keyword evidence="2" id="KW-1185">Reference proteome</keyword>
<name>A0ABV6SHD4_AZOPA</name>
<protein>
    <recommendedName>
        <fullName evidence="3">KTSC domain-containing protein</fullName>
    </recommendedName>
</protein>
<organism evidence="1 2">
    <name type="scientific">Azorhizophilus paspali</name>
    <name type="common">Azotobacter paspali</name>
    <dbReference type="NCBI Taxonomy" id="69963"/>
    <lineage>
        <taxon>Bacteria</taxon>
        <taxon>Pseudomonadati</taxon>
        <taxon>Pseudomonadota</taxon>
        <taxon>Gammaproteobacteria</taxon>
        <taxon>Pseudomonadales</taxon>
        <taxon>Pseudomonadaceae</taxon>
        <taxon>Azorhizophilus</taxon>
    </lineage>
</organism>
<reference evidence="1 2" key="1">
    <citation type="submission" date="2024-09" db="EMBL/GenBank/DDBJ databases">
        <authorList>
            <person name="Sun Q."/>
            <person name="Mori K."/>
        </authorList>
    </citation>
    <scope>NUCLEOTIDE SEQUENCE [LARGE SCALE GENOMIC DNA]</scope>
    <source>
        <strain evidence="1 2">NCAIM B.01794</strain>
    </source>
</reference>
<dbReference type="EMBL" id="JBHLSS010000032">
    <property type="protein sequence ID" value="MFC0708947.1"/>
    <property type="molecule type" value="Genomic_DNA"/>
</dbReference>
<accession>A0ABV6SHD4</accession>
<gene>
    <name evidence="1" type="ORF">ACFFGX_04850</name>
</gene>
<proteinExistence type="predicted"/>
<evidence type="ECO:0000313" key="2">
    <source>
        <dbReference type="Proteomes" id="UP001589891"/>
    </source>
</evidence>
<sequence length="59" mass="6776">MQLPNMTRSTVREFDGKSYVVLRTASGELLQVYSVLPAHGHCRAHLKKLQHFPKELVEQ</sequence>
<comment type="caution">
    <text evidence="1">The sequence shown here is derived from an EMBL/GenBank/DDBJ whole genome shotgun (WGS) entry which is preliminary data.</text>
</comment>